<sequence length="448" mass="48712">MRTSAILGIFILLVAIAAGIGIYYFVDTSGPALALSRRPGPIASRADLVLTLRDSASGLKSLNVAAVQGEKSFPLLNKEYPAGTTDAKEVFRLPPPPGLKEGPVTLQIAAVDRSLVRFGSGNSTSVTLQFVVQNKPPVVTVVSTAHNVSPGGSALAVYALNRDVVKTGVTFADRFYPGYKQPEGFYASLFPFPYDVPPERFIPKIIAVDQAGNERLAGIYYRVLAKAFPRDRIELSDAFLEKIFSEFKDRFPEVKTPLELYLKVNREVRQSDAKILQQCALKTSPTPLWEGDFLRLPNSAPRGTFNQLRSYYYKGKEVDQQHHLGIDLASLSHAKVPAANRGRVVYADDLGIYGQCVIIDHGMGLQTLYGHLSRIGVKEGDEVKKGDTIGDTGDTGLAGGDHLHFGVVVSGQEVNPIEWWDPSWIKNNVTDKLQEARDAAAAAAGTGK</sequence>
<dbReference type="Gene3D" id="2.70.70.10">
    <property type="entry name" value="Glucose Permease (Domain IIA)"/>
    <property type="match status" value="1"/>
</dbReference>
<accession>A0ABQ0MP40</accession>
<keyword evidence="1" id="KW-0732">Signal</keyword>
<keyword evidence="2" id="KW-0472">Membrane</keyword>
<keyword evidence="5" id="KW-1185">Reference proteome</keyword>
<dbReference type="RefSeq" id="WP_085814978.1">
    <property type="nucleotide sequence ID" value="NZ_BDQG01000001.1"/>
</dbReference>
<reference evidence="5" key="2">
    <citation type="submission" date="2017-05" db="EMBL/GenBank/DDBJ databases">
        <title>Draft genome sequence of Geobacter pelophilus, a iron(III)-reducing bacteria.</title>
        <authorList>
            <person name="Aoyagi T."/>
            <person name="Koike H."/>
            <person name="Morita T."/>
            <person name="Sato Y."/>
            <person name="Habe H."/>
            <person name="Hori T."/>
        </authorList>
    </citation>
    <scope>NUCLEOTIDE SEQUENCE [LARGE SCALE GENOMIC DNA]</scope>
    <source>
        <strain evidence="5">Drf2</strain>
    </source>
</reference>
<protein>
    <submittedName>
        <fullName evidence="4">Peptidase M23</fullName>
    </submittedName>
</protein>
<dbReference type="CDD" id="cd12797">
    <property type="entry name" value="M23_peptidase"/>
    <property type="match status" value="1"/>
</dbReference>
<keyword evidence="2" id="KW-0812">Transmembrane</keyword>
<dbReference type="InterPro" id="IPR011055">
    <property type="entry name" value="Dup_hybrid_motif"/>
</dbReference>
<evidence type="ECO:0000259" key="3">
    <source>
        <dbReference type="Pfam" id="PF01551"/>
    </source>
</evidence>
<reference evidence="4 5" key="1">
    <citation type="submission" date="2017-04" db="EMBL/GenBank/DDBJ databases">
        <authorList>
            <consortium name="Geobacter pelophilus Genome Sequencing"/>
            <person name="Aoyagi T."/>
            <person name="Koike H."/>
            <person name="Hori T."/>
        </authorList>
    </citation>
    <scope>NUCLEOTIDE SEQUENCE [LARGE SCALE GENOMIC DNA]</scope>
    <source>
        <strain evidence="4 5">Drf2</strain>
    </source>
</reference>
<dbReference type="SUPFAM" id="SSF51261">
    <property type="entry name" value="Duplicated hybrid motif"/>
    <property type="match status" value="1"/>
</dbReference>
<dbReference type="Pfam" id="PF01551">
    <property type="entry name" value="Peptidase_M23"/>
    <property type="match status" value="1"/>
</dbReference>
<dbReference type="InterPro" id="IPR050570">
    <property type="entry name" value="Cell_wall_metabolism_enzyme"/>
</dbReference>
<organism evidence="4 5">
    <name type="scientific">Geoanaerobacter pelophilus</name>
    <dbReference type="NCBI Taxonomy" id="60036"/>
    <lineage>
        <taxon>Bacteria</taxon>
        <taxon>Pseudomonadati</taxon>
        <taxon>Thermodesulfobacteriota</taxon>
        <taxon>Desulfuromonadia</taxon>
        <taxon>Geobacterales</taxon>
        <taxon>Geobacteraceae</taxon>
        <taxon>Geoanaerobacter</taxon>
    </lineage>
</organism>
<dbReference type="Proteomes" id="UP000194153">
    <property type="component" value="Unassembled WGS sequence"/>
</dbReference>
<name>A0ABQ0MP40_9BACT</name>
<dbReference type="EMBL" id="BDQG01000001">
    <property type="protein sequence ID" value="GAW68839.1"/>
    <property type="molecule type" value="Genomic_DNA"/>
</dbReference>
<evidence type="ECO:0000256" key="2">
    <source>
        <dbReference type="SAM" id="Phobius"/>
    </source>
</evidence>
<gene>
    <name evidence="4" type="ORF">GPEL0_01r5361</name>
</gene>
<comment type="caution">
    <text evidence="4">The sequence shown here is derived from an EMBL/GenBank/DDBJ whole genome shotgun (WGS) entry which is preliminary data.</text>
</comment>
<dbReference type="PANTHER" id="PTHR21666:SF289">
    <property type="entry name" value="L-ALA--D-GLU ENDOPEPTIDASE"/>
    <property type="match status" value="1"/>
</dbReference>
<dbReference type="PANTHER" id="PTHR21666">
    <property type="entry name" value="PEPTIDASE-RELATED"/>
    <property type="match status" value="1"/>
</dbReference>
<evidence type="ECO:0000313" key="4">
    <source>
        <dbReference type="EMBL" id="GAW68839.1"/>
    </source>
</evidence>
<proteinExistence type="predicted"/>
<feature type="domain" description="M23ase beta-sheet core" evidence="3">
    <location>
        <begin position="322"/>
        <end position="416"/>
    </location>
</feature>
<evidence type="ECO:0000256" key="1">
    <source>
        <dbReference type="ARBA" id="ARBA00022729"/>
    </source>
</evidence>
<dbReference type="InterPro" id="IPR016047">
    <property type="entry name" value="M23ase_b-sheet_dom"/>
</dbReference>
<feature type="transmembrane region" description="Helical" evidence="2">
    <location>
        <begin position="7"/>
        <end position="26"/>
    </location>
</feature>
<keyword evidence="2" id="KW-1133">Transmembrane helix</keyword>
<evidence type="ECO:0000313" key="5">
    <source>
        <dbReference type="Proteomes" id="UP000194153"/>
    </source>
</evidence>